<evidence type="ECO:0000256" key="1">
    <source>
        <dbReference type="ARBA" id="ARBA00022741"/>
    </source>
</evidence>
<reference evidence="8" key="1">
    <citation type="submission" date="2023-10" db="EMBL/GenBank/DDBJ databases">
        <authorList>
            <person name="Domelevo Entfellner J.-B."/>
        </authorList>
    </citation>
    <scope>NUCLEOTIDE SEQUENCE</scope>
</reference>
<dbReference type="Gramene" id="rna-AYBTSS11_LOCUS22799">
    <property type="protein sequence ID" value="CAJ1970809.1"/>
    <property type="gene ID" value="gene-AYBTSS11_LOCUS22799"/>
</dbReference>
<dbReference type="InterPro" id="IPR027417">
    <property type="entry name" value="P-loop_NTPase"/>
</dbReference>
<dbReference type="GO" id="GO:0004386">
    <property type="term" value="F:helicase activity"/>
    <property type="evidence" value="ECO:0007669"/>
    <property type="project" value="UniProtKB-KW"/>
</dbReference>
<dbReference type="SUPFAM" id="SSF52540">
    <property type="entry name" value="P-loop containing nucleoside triphosphate hydrolases"/>
    <property type="match status" value="1"/>
</dbReference>
<dbReference type="InterPro" id="IPR047187">
    <property type="entry name" value="SF1_C_Upf1"/>
</dbReference>
<dbReference type="Proteomes" id="UP001189624">
    <property type="component" value="Chromosome 8"/>
</dbReference>
<evidence type="ECO:0000256" key="3">
    <source>
        <dbReference type="ARBA" id="ARBA00022806"/>
    </source>
</evidence>
<evidence type="ECO:0000259" key="5">
    <source>
        <dbReference type="Pfam" id="PF13086"/>
    </source>
</evidence>
<evidence type="ECO:0000256" key="2">
    <source>
        <dbReference type="ARBA" id="ARBA00022801"/>
    </source>
</evidence>
<keyword evidence="1" id="KW-0547">Nucleotide-binding</keyword>
<dbReference type="GO" id="GO:0016787">
    <property type="term" value="F:hydrolase activity"/>
    <property type="evidence" value="ECO:0007669"/>
    <property type="project" value="UniProtKB-KW"/>
</dbReference>
<dbReference type="InterPro" id="IPR041679">
    <property type="entry name" value="DNA2/NAM7-like_C"/>
</dbReference>
<gene>
    <name evidence="8" type="ORF">AYBTSS11_LOCUS22799</name>
</gene>
<feature type="domain" description="DUF6469" evidence="7">
    <location>
        <begin position="73"/>
        <end position="196"/>
    </location>
</feature>
<dbReference type="Pfam" id="PF13086">
    <property type="entry name" value="AAA_11"/>
    <property type="match status" value="2"/>
</dbReference>
<feature type="domain" description="DNA2/NAM7 helicase helicase" evidence="5">
    <location>
        <begin position="247"/>
        <end position="371"/>
    </location>
</feature>
<accession>A0AA86VU77</accession>
<dbReference type="CDD" id="cd18808">
    <property type="entry name" value="SF1_C_Upf1"/>
    <property type="match status" value="1"/>
</dbReference>
<dbReference type="PANTHER" id="PTHR10887">
    <property type="entry name" value="DNA2/NAM7 HELICASE FAMILY"/>
    <property type="match status" value="1"/>
</dbReference>
<dbReference type="GO" id="GO:0005694">
    <property type="term" value="C:chromosome"/>
    <property type="evidence" value="ECO:0007669"/>
    <property type="project" value="UniProtKB-ARBA"/>
</dbReference>
<feature type="domain" description="DNA2/NAM7 helicase-like C-terminal" evidence="6">
    <location>
        <begin position="660"/>
        <end position="851"/>
    </location>
</feature>
<protein>
    <recommendedName>
        <fullName evidence="10">Helicase MAGATAMA 3</fullName>
    </recommendedName>
</protein>
<keyword evidence="3" id="KW-0347">Helicase</keyword>
<sequence>METLEHANLVDIVFSWTLEDVINENLFKHKVKKIPSTFCSKKDYLNSFIPALIEETHSDLSSSLISVSQAPSCEIMTIERSKDFKLPNALFYQITLKSTTDDVKGVGKYEPESGDLIAFSNIRPRSRDDLKKTKEYWHIAYVLKPPDIFSNEIRILTSKFIENDIEIDLRSNKVQELYAVDLLNMTTNVRIWNALTSKLKGAGQSIVKKVLKAYSTNGENCHVCFSGKNCSNSQAYTIAQNIIDAQNLNESQKDAVLSCVTMKKCQHNDTIKLIWGPPGTGKTKTVASLLLSLLKLKTKTLACAPTNTAVVEVAGRLHGLVKGSVESLDCKTYGLGDILLFGNSSRMKIESYKGLAEVFLDNRVDDLLRCFSPMIGWKHYLESMIKFLEEPKEAYVLYKHDVKVENLLSLEEFAKQSGTHVDLAYGSYKKRVQKNRARMTLEQFVEKKYPYIVMQYQAYKDEKQLSAGMTMEQFIKQRFGFLAENLKIVMRTLYTHLPTSLIPLKVLKSMLRAFDLLKSLEASTYQNVSKHVLSDCEDGQSVLGRFGWLGFERNECLEILNILSRSISLPNNLRTEYGISNFCLKNACLVFCTASSSSKLYMEGMEPFRFVVIDEAAQLKECESAIPLQLPGLRRGVLIGDEKQLPAMVKSKIADMAEFGRSMFERLVLLGYRRHMLNVQYRMHPSISMFPSKEFYDQQLSDAPIVTGKSYDKRFLDGKIYTSYSFINISKGKEQPNQDYSLMNKIEVAAISHIIGSLKKESVKTRKKVSIGIISPYKAQVHEIQQKVKKYISVSDSYFSVSVRSVDGFQGGEEDIIILSTVRSNGRGKVGFLSNRQRANVALTRASNSVWRKLVVDAKKRDCFHNADEDKKLSRAIKDAIFELELLESESRFKILSLREKSEVTQTEV</sequence>
<evidence type="ECO:0008006" key="10">
    <source>
        <dbReference type="Google" id="ProtNLM"/>
    </source>
</evidence>
<dbReference type="PANTHER" id="PTHR10887:SF522">
    <property type="entry name" value="P-LOOP CONTAINING NUCLEOSIDE TRIPHOSPHATE HYDROLASES SUPERFAMILY PROTEIN"/>
    <property type="match status" value="1"/>
</dbReference>
<keyword evidence="4" id="KW-0067">ATP-binding</keyword>
<evidence type="ECO:0000256" key="4">
    <source>
        <dbReference type="ARBA" id="ARBA00022840"/>
    </source>
</evidence>
<dbReference type="EMBL" id="OY731405">
    <property type="protein sequence ID" value="CAJ1970809.1"/>
    <property type="molecule type" value="Genomic_DNA"/>
</dbReference>
<dbReference type="GO" id="GO:0005524">
    <property type="term" value="F:ATP binding"/>
    <property type="evidence" value="ECO:0007669"/>
    <property type="project" value="UniProtKB-KW"/>
</dbReference>
<organism evidence="8 9">
    <name type="scientific">Sphenostylis stenocarpa</name>
    <dbReference type="NCBI Taxonomy" id="92480"/>
    <lineage>
        <taxon>Eukaryota</taxon>
        <taxon>Viridiplantae</taxon>
        <taxon>Streptophyta</taxon>
        <taxon>Embryophyta</taxon>
        <taxon>Tracheophyta</taxon>
        <taxon>Spermatophyta</taxon>
        <taxon>Magnoliopsida</taxon>
        <taxon>eudicotyledons</taxon>
        <taxon>Gunneridae</taxon>
        <taxon>Pentapetalae</taxon>
        <taxon>rosids</taxon>
        <taxon>fabids</taxon>
        <taxon>Fabales</taxon>
        <taxon>Fabaceae</taxon>
        <taxon>Papilionoideae</taxon>
        <taxon>50 kb inversion clade</taxon>
        <taxon>NPAAA clade</taxon>
        <taxon>indigoferoid/millettioid clade</taxon>
        <taxon>Phaseoleae</taxon>
        <taxon>Sphenostylis</taxon>
    </lineage>
</organism>
<keyword evidence="2" id="KW-0378">Hydrolase</keyword>
<dbReference type="Pfam" id="PF13087">
    <property type="entry name" value="AAA_12"/>
    <property type="match status" value="1"/>
</dbReference>
<dbReference type="InterPro" id="IPR045055">
    <property type="entry name" value="DNA2/NAM7-like"/>
</dbReference>
<feature type="domain" description="DNA2/NAM7 helicase helicase" evidence="5">
    <location>
        <begin position="578"/>
        <end position="652"/>
    </location>
</feature>
<dbReference type="Gene3D" id="3.40.50.300">
    <property type="entry name" value="P-loop containing nucleotide triphosphate hydrolases"/>
    <property type="match status" value="2"/>
</dbReference>
<evidence type="ECO:0000313" key="9">
    <source>
        <dbReference type="Proteomes" id="UP001189624"/>
    </source>
</evidence>
<evidence type="ECO:0000313" key="8">
    <source>
        <dbReference type="EMBL" id="CAJ1970809.1"/>
    </source>
</evidence>
<proteinExistence type="predicted"/>
<dbReference type="FunFam" id="3.40.50.300:FF:000326">
    <property type="entry name" value="P-loop containing nucleoside triphosphate hydrolase"/>
    <property type="match status" value="1"/>
</dbReference>
<evidence type="ECO:0000259" key="6">
    <source>
        <dbReference type="Pfam" id="PF13087"/>
    </source>
</evidence>
<name>A0AA86VU77_9FABA</name>
<dbReference type="InterPro" id="IPR045529">
    <property type="entry name" value="DUF6469"/>
</dbReference>
<keyword evidence="9" id="KW-1185">Reference proteome</keyword>
<evidence type="ECO:0000259" key="7">
    <source>
        <dbReference type="Pfam" id="PF20073"/>
    </source>
</evidence>
<dbReference type="AlphaFoldDB" id="A0AA86VU77"/>
<dbReference type="Pfam" id="PF20073">
    <property type="entry name" value="DUF6469"/>
    <property type="match status" value="1"/>
</dbReference>
<dbReference type="InterPro" id="IPR041677">
    <property type="entry name" value="DNA2/NAM7_AAA_11"/>
</dbReference>